<dbReference type="InterPro" id="IPR000037">
    <property type="entry name" value="SsrA-bd_prot"/>
</dbReference>
<comment type="subcellular location">
    <subcellularLocation>
        <location evidence="3">Cytoplasm</location>
    </subcellularLocation>
    <text evidence="3">The tmRNA-SmpB complex associates with stalled 70S ribosomes.</text>
</comment>
<dbReference type="GO" id="GO:0070930">
    <property type="term" value="P:trans-translation-dependent protein tagging"/>
    <property type="evidence" value="ECO:0007669"/>
    <property type="project" value="TreeGrafter"/>
</dbReference>
<dbReference type="HAMAP" id="MF_00023">
    <property type="entry name" value="SmpB"/>
    <property type="match status" value="1"/>
</dbReference>
<dbReference type="Pfam" id="PF01668">
    <property type="entry name" value="SmpB"/>
    <property type="match status" value="1"/>
</dbReference>
<comment type="caution">
    <text evidence="4">The sequence shown here is derived from an EMBL/GenBank/DDBJ whole genome shotgun (WGS) entry which is preliminary data.</text>
</comment>
<accession>A0A7C4Y4H5</accession>
<comment type="function">
    <text evidence="3">Required for rescue of stalled ribosomes mediated by trans-translation. Binds to transfer-messenger RNA (tmRNA), required for stable association of tmRNA with ribosomes. tmRNA and SmpB together mimic tRNA shape, replacing the anticodon stem-loop with SmpB. tmRNA is encoded by the ssrA gene; the 2 termini fold to resemble tRNA(Ala) and it encodes a 'tag peptide', a short internal open reading frame. During trans-translation Ala-aminoacylated tmRNA acts like a tRNA, entering the A-site of stalled ribosomes, displacing the stalled mRNA. The ribosome then switches to translate the ORF on the tmRNA; the nascent peptide is terminated with the 'tag peptide' encoded by the tmRNA and targeted for degradation. The ribosome is freed to recommence translation, which seems to be the essential function of trans-translation.</text>
</comment>
<evidence type="ECO:0000256" key="1">
    <source>
        <dbReference type="ARBA" id="ARBA00022490"/>
    </source>
</evidence>
<evidence type="ECO:0000256" key="2">
    <source>
        <dbReference type="ARBA" id="ARBA00022884"/>
    </source>
</evidence>
<dbReference type="GO" id="GO:0070929">
    <property type="term" value="P:trans-translation"/>
    <property type="evidence" value="ECO:0007669"/>
    <property type="project" value="UniProtKB-UniRule"/>
</dbReference>
<sequence length="143" mass="17046">MKIICRNKKAFKDYEIFERFEAGIVLLGNEVKSLKNGNVSIQESYAGIENGEVFIYNMDIAPYEKEIYHTDRKRKRKLLLKKKEIKRIIGKITMRGFTLIPLSVYINDRNLVKIEIAIARGKKMFEKREEIKKRDIEMEMRRE</sequence>
<dbReference type="NCBIfam" id="TIGR00086">
    <property type="entry name" value="smpB"/>
    <property type="match status" value="1"/>
</dbReference>
<comment type="similarity">
    <text evidence="3">Belongs to the SmpB family.</text>
</comment>
<dbReference type="InterPro" id="IPR023620">
    <property type="entry name" value="SmpB"/>
</dbReference>
<evidence type="ECO:0000313" key="4">
    <source>
        <dbReference type="EMBL" id="HGW91401.1"/>
    </source>
</evidence>
<protein>
    <recommendedName>
        <fullName evidence="3">SsrA-binding protein</fullName>
    </recommendedName>
    <alternativeName>
        <fullName evidence="3">Small protein B</fullName>
    </alternativeName>
</protein>
<dbReference type="Gene3D" id="2.40.280.10">
    <property type="match status" value="1"/>
</dbReference>
<dbReference type="GO" id="GO:0003723">
    <property type="term" value="F:RNA binding"/>
    <property type="evidence" value="ECO:0007669"/>
    <property type="project" value="UniProtKB-UniRule"/>
</dbReference>
<evidence type="ECO:0000256" key="3">
    <source>
        <dbReference type="HAMAP-Rule" id="MF_00023"/>
    </source>
</evidence>
<organism evidence="4">
    <name type="scientific">candidate division WOR-3 bacterium</name>
    <dbReference type="NCBI Taxonomy" id="2052148"/>
    <lineage>
        <taxon>Bacteria</taxon>
        <taxon>Bacteria division WOR-3</taxon>
    </lineage>
</organism>
<dbReference type="AlphaFoldDB" id="A0A7C4Y4H5"/>
<reference evidence="4" key="1">
    <citation type="journal article" date="2020" name="mSystems">
        <title>Genome- and Community-Level Interaction Insights into Carbon Utilization and Element Cycling Functions of Hydrothermarchaeota in Hydrothermal Sediment.</title>
        <authorList>
            <person name="Zhou Z."/>
            <person name="Liu Y."/>
            <person name="Xu W."/>
            <person name="Pan J."/>
            <person name="Luo Z.H."/>
            <person name="Li M."/>
        </authorList>
    </citation>
    <scope>NUCLEOTIDE SEQUENCE [LARGE SCALE GENOMIC DNA]</scope>
    <source>
        <strain evidence="4">SpSt-780</strain>
    </source>
</reference>
<dbReference type="CDD" id="cd09294">
    <property type="entry name" value="SmpB"/>
    <property type="match status" value="1"/>
</dbReference>
<dbReference type="InterPro" id="IPR020081">
    <property type="entry name" value="SsrA-bd_prot_CS"/>
</dbReference>
<keyword evidence="2 3" id="KW-0694">RNA-binding</keyword>
<gene>
    <name evidence="3 4" type="primary">smpB</name>
    <name evidence="4" type="ORF">ENV67_02515</name>
</gene>
<dbReference type="EMBL" id="DTHG01000029">
    <property type="protein sequence ID" value="HGW91401.1"/>
    <property type="molecule type" value="Genomic_DNA"/>
</dbReference>
<dbReference type="GO" id="GO:0005829">
    <property type="term" value="C:cytosol"/>
    <property type="evidence" value="ECO:0007669"/>
    <property type="project" value="TreeGrafter"/>
</dbReference>
<dbReference type="PANTHER" id="PTHR30308:SF2">
    <property type="entry name" value="SSRA-BINDING PROTEIN"/>
    <property type="match status" value="1"/>
</dbReference>
<name>A0A7C4Y4H5_UNCW3</name>
<keyword evidence="1 3" id="KW-0963">Cytoplasm</keyword>
<dbReference type="PROSITE" id="PS01317">
    <property type="entry name" value="SSRP"/>
    <property type="match status" value="1"/>
</dbReference>
<dbReference type="SUPFAM" id="SSF74982">
    <property type="entry name" value="Small protein B (SmpB)"/>
    <property type="match status" value="1"/>
</dbReference>
<proteinExistence type="inferred from homology"/>
<dbReference type="NCBIfam" id="NF003843">
    <property type="entry name" value="PRK05422.1"/>
    <property type="match status" value="1"/>
</dbReference>
<dbReference type="PANTHER" id="PTHR30308">
    <property type="entry name" value="TMRNA-BINDING COMPONENT OF TRANS-TRANSLATION TAGGING COMPLEX"/>
    <property type="match status" value="1"/>
</dbReference>